<evidence type="ECO:0000256" key="2">
    <source>
        <dbReference type="ARBA" id="ARBA00023008"/>
    </source>
</evidence>
<dbReference type="Gene3D" id="1.10.1280.10">
    <property type="entry name" value="Di-copper center containing domain from catechol oxidase"/>
    <property type="match status" value="1"/>
</dbReference>
<evidence type="ECO:0000259" key="4">
    <source>
        <dbReference type="PROSITE" id="PS00498"/>
    </source>
</evidence>
<dbReference type="InterPro" id="IPR050316">
    <property type="entry name" value="Tyrosinase/Hemocyanin"/>
</dbReference>
<dbReference type="Proteomes" id="UP001174909">
    <property type="component" value="Unassembled WGS sequence"/>
</dbReference>
<keyword evidence="1" id="KW-0479">Metal-binding</keyword>
<comment type="caution">
    <text evidence="5">The sequence shown here is derived from an EMBL/GenBank/DDBJ whole genome shotgun (WGS) entry which is preliminary data.</text>
</comment>
<evidence type="ECO:0000313" key="6">
    <source>
        <dbReference type="Proteomes" id="UP001174909"/>
    </source>
</evidence>
<organism evidence="5 6">
    <name type="scientific">Geodia barretti</name>
    <name type="common">Barrett's horny sponge</name>
    <dbReference type="NCBI Taxonomy" id="519541"/>
    <lineage>
        <taxon>Eukaryota</taxon>
        <taxon>Metazoa</taxon>
        <taxon>Porifera</taxon>
        <taxon>Demospongiae</taxon>
        <taxon>Heteroscleromorpha</taxon>
        <taxon>Tetractinellida</taxon>
        <taxon>Astrophorina</taxon>
        <taxon>Geodiidae</taxon>
        <taxon>Geodia</taxon>
    </lineage>
</organism>
<accession>A0AA35TLZ1</accession>
<dbReference type="PANTHER" id="PTHR11474:SF126">
    <property type="entry name" value="TYROSINASE-LIKE PROTEIN TYR-1-RELATED"/>
    <property type="match status" value="1"/>
</dbReference>
<dbReference type="AlphaFoldDB" id="A0AA35TLZ1"/>
<dbReference type="PROSITE" id="PS00498">
    <property type="entry name" value="TYROSINASE_2"/>
    <property type="match status" value="1"/>
</dbReference>
<keyword evidence="2" id="KW-0186">Copper</keyword>
<dbReference type="Pfam" id="PF00264">
    <property type="entry name" value="Tyrosinase"/>
    <property type="match status" value="1"/>
</dbReference>
<evidence type="ECO:0000256" key="1">
    <source>
        <dbReference type="ARBA" id="ARBA00022723"/>
    </source>
</evidence>
<sequence>MEYSALLLILVLVSLVVEAQIPLQCANIETLTSRTCCPVPDLPDAGPCGANLGRGSCRPVAVPDSKFDAEQKDVRVNWPIQYFNSTCVCGERFGGVDCGECSYAYNDGGNCERKTVLPRKSVAELTDEDWREYVAVLLRAQAFPSRYMVVTVNFTTDYQTLVDSMTRPSVYHMFVWVHYTASNTPGINSMHDMAHQGPGFPTWHRLLILWFERELQVMLGDHLFRFHYWNWLDPTQRDVPFTPHRLGATVDTIVTGDLVDGNWSLICWFDKRNFTRPDNPVWPSYADYQFALSIKNYDVSPYNALVKCTEESYRSYMEGFLNERGADCGDDPMCSPIHNILGLGNLTARPTFLQTGVMGDGSASPNDPIFINHHTMVDCMLEEWIQKYQVGEEAYPTSRRIKYGHRATDYIVPFIPVYQQKEMLVSADNFGAFGTDCSVSATA</sequence>
<proteinExistence type="predicted"/>
<feature type="signal peptide" evidence="3">
    <location>
        <begin position="1"/>
        <end position="19"/>
    </location>
</feature>
<dbReference type="PRINTS" id="PR00092">
    <property type="entry name" value="TYROSINASE"/>
</dbReference>
<dbReference type="PANTHER" id="PTHR11474">
    <property type="entry name" value="TYROSINASE FAMILY MEMBER"/>
    <property type="match status" value="1"/>
</dbReference>
<protein>
    <submittedName>
        <fullName evidence="5">Tyrosinase</fullName>
    </submittedName>
</protein>
<gene>
    <name evidence="5" type="ORF">GBAR_LOCUS27231</name>
</gene>
<evidence type="ECO:0000313" key="5">
    <source>
        <dbReference type="EMBL" id="CAI8049462.1"/>
    </source>
</evidence>
<keyword evidence="3" id="KW-0732">Signal</keyword>
<dbReference type="GO" id="GO:0046872">
    <property type="term" value="F:metal ion binding"/>
    <property type="evidence" value="ECO:0007669"/>
    <property type="project" value="UniProtKB-KW"/>
</dbReference>
<keyword evidence="6" id="KW-1185">Reference proteome</keyword>
<dbReference type="InterPro" id="IPR008922">
    <property type="entry name" value="Di-copper_centre_dom_sf"/>
</dbReference>
<feature type="chain" id="PRO_5041385019" evidence="3">
    <location>
        <begin position="20"/>
        <end position="443"/>
    </location>
</feature>
<evidence type="ECO:0000256" key="3">
    <source>
        <dbReference type="SAM" id="SignalP"/>
    </source>
</evidence>
<dbReference type="EMBL" id="CASHTH010003794">
    <property type="protein sequence ID" value="CAI8049462.1"/>
    <property type="molecule type" value="Genomic_DNA"/>
</dbReference>
<dbReference type="InterPro" id="IPR002227">
    <property type="entry name" value="Tyrosinase_Cu-bd"/>
</dbReference>
<feature type="domain" description="Tyrosinase copper-binding" evidence="4">
    <location>
        <begin position="367"/>
        <end position="378"/>
    </location>
</feature>
<dbReference type="SUPFAM" id="SSF48056">
    <property type="entry name" value="Di-copper centre-containing domain"/>
    <property type="match status" value="1"/>
</dbReference>
<reference evidence="5" key="1">
    <citation type="submission" date="2023-03" db="EMBL/GenBank/DDBJ databases">
        <authorList>
            <person name="Steffen K."/>
            <person name="Cardenas P."/>
        </authorList>
    </citation>
    <scope>NUCLEOTIDE SEQUENCE</scope>
</reference>
<dbReference type="GO" id="GO:0016491">
    <property type="term" value="F:oxidoreductase activity"/>
    <property type="evidence" value="ECO:0007669"/>
    <property type="project" value="InterPro"/>
</dbReference>
<name>A0AA35TLZ1_GEOBA</name>